<reference evidence="2" key="1">
    <citation type="submission" date="2023-03" db="EMBL/GenBank/DDBJ databases">
        <title>Mating type loci evolution in Malassezia.</title>
        <authorList>
            <person name="Coelho M.A."/>
        </authorList>
    </citation>
    <scope>NUCLEOTIDE SEQUENCE</scope>
    <source>
        <strain evidence="2">CBS 9557</strain>
    </source>
</reference>
<evidence type="ECO:0000313" key="3">
    <source>
        <dbReference type="Proteomes" id="UP001213623"/>
    </source>
</evidence>
<evidence type="ECO:0000256" key="1">
    <source>
        <dbReference type="SAM" id="MobiDB-lite"/>
    </source>
</evidence>
<feature type="compositionally biased region" description="Basic and acidic residues" evidence="1">
    <location>
        <begin position="63"/>
        <end position="103"/>
    </location>
</feature>
<feature type="region of interest" description="Disordered" evidence="1">
    <location>
        <begin position="286"/>
        <end position="351"/>
    </location>
</feature>
<gene>
    <name evidence="2" type="ORF">MNAN1_003196</name>
</gene>
<feature type="region of interest" description="Disordered" evidence="1">
    <location>
        <begin position="118"/>
        <end position="152"/>
    </location>
</feature>
<feature type="region of interest" description="Disordered" evidence="1">
    <location>
        <begin position="43"/>
        <end position="103"/>
    </location>
</feature>
<feature type="compositionally biased region" description="Polar residues" evidence="1">
    <location>
        <begin position="299"/>
        <end position="308"/>
    </location>
</feature>
<keyword evidence="3" id="KW-1185">Reference proteome</keyword>
<proteinExistence type="predicted"/>
<organism evidence="2 3">
    <name type="scientific">Malassezia nana</name>
    <dbReference type="NCBI Taxonomy" id="180528"/>
    <lineage>
        <taxon>Eukaryota</taxon>
        <taxon>Fungi</taxon>
        <taxon>Dikarya</taxon>
        <taxon>Basidiomycota</taxon>
        <taxon>Ustilaginomycotina</taxon>
        <taxon>Malasseziomycetes</taxon>
        <taxon>Malasseziales</taxon>
        <taxon>Malasseziaceae</taxon>
        <taxon>Malassezia</taxon>
    </lineage>
</organism>
<feature type="compositionally biased region" description="Polar residues" evidence="1">
    <location>
        <begin position="130"/>
        <end position="152"/>
    </location>
</feature>
<dbReference type="EMBL" id="CP119897">
    <property type="protein sequence ID" value="WFD28190.1"/>
    <property type="molecule type" value="Genomic_DNA"/>
</dbReference>
<name>A0AAF0EPC2_9BASI</name>
<feature type="compositionally biased region" description="Polar residues" evidence="1">
    <location>
        <begin position="166"/>
        <end position="175"/>
    </location>
</feature>
<protein>
    <submittedName>
        <fullName evidence="2">Uncharacterized protein</fullName>
    </submittedName>
</protein>
<sequence length="646" mass="70109">MSEAFPNPFGPPPDAERPPASEEAPAPDDDLARALRESLAFERDAAERRQQVETAQLQAAIRASEEEHARQQRALEDHQRHVREAIESSRQEAFRDERRREAEAQRHALLEMEVMARSKREHEARMHACSSPQSYSRPFSPTSRESTSDIGSSDLESLLWLRHRGSVTTTESASSAPPMAADTLSQGEMDLPNPFAENLSSAPLPRIERAISPGCVPPATAPVGLPGQEPPSRRPPPPPAHVEPLALSNEIASPTMVPATTAEPRTGPTHTLSRYEALFGRHEEAWDDEPGAMPHSEHGSSISLSPTAESADGTEALTTGLDDATPVRETPPAVPSKADAPGWMAESSTETSHAQAYPPAYVPGYPALRAVQFGAANEPYPVELRAPHGAVLYPSLDLSQGPVLPSDEMQLRFPSVVELGNEQPYFVIRTYSWKVLLQALAWHGATVVHAPGGTLYMYVTFAVPKRSDGPSFVMPSGVSLALSATAEPASLTTSALATACAYHHVPVYTVSLAAHPITLPTDLVTLAQSLFTAPQLSAAPALRELKQVIVRHNEWIDARSHAMESRSHGGDTSETLEMRLLSHQLALLAYPVTAPDAVESEVGHREALRMRMRRTLARWNTSNVGQDEDLATWITPYPEADSVADP</sequence>
<evidence type="ECO:0000313" key="2">
    <source>
        <dbReference type="EMBL" id="WFD28190.1"/>
    </source>
</evidence>
<feature type="region of interest" description="Disordered" evidence="1">
    <location>
        <begin position="165"/>
        <end position="250"/>
    </location>
</feature>
<accession>A0AAF0EPC2</accession>
<feature type="region of interest" description="Disordered" evidence="1">
    <location>
        <begin position="1"/>
        <end position="29"/>
    </location>
</feature>
<dbReference type="AlphaFoldDB" id="A0AAF0EPC2"/>
<dbReference type="Proteomes" id="UP001213623">
    <property type="component" value="Chromosome 6"/>
</dbReference>